<dbReference type="PIRSF" id="PIRSF016557">
    <property type="entry name" value="Caps_synth_CpsB"/>
    <property type="match status" value="1"/>
</dbReference>
<evidence type="ECO:0000256" key="5">
    <source>
        <dbReference type="PIRNR" id="PIRNR016557"/>
    </source>
</evidence>
<dbReference type="GO" id="GO:0030145">
    <property type="term" value="F:manganese ion binding"/>
    <property type="evidence" value="ECO:0007669"/>
    <property type="project" value="UniProtKB-UniRule"/>
</dbReference>
<dbReference type="GO" id="GO:0004725">
    <property type="term" value="F:protein tyrosine phosphatase activity"/>
    <property type="evidence" value="ECO:0007669"/>
    <property type="project" value="UniProtKB-UniRule"/>
</dbReference>
<accession>A0A2T4PVQ3</accession>
<dbReference type="PANTHER" id="PTHR39181">
    <property type="entry name" value="TYROSINE-PROTEIN PHOSPHATASE YWQE"/>
    <property type="match status" value="1"/>
</dbReference>
<evidence type="ECO:0000256" key="3">
    <source>
        <dbReference type="ARBA" id="ARBA00022912"/>
    </source>
</evidence>
<protein>
    <recommendedName>
        <fullName evidence="5">Tyrosine-protein phosphatase</fullName>
        <ecNumber evidence="5">3.1.3.48</ecNumber>
    </recommendedName>
</protein>
<dbReference type="AlphaFoldDB" id="A0A2T4PVQ3"/>
<name>A0A2T4PVQ3_9STAP</name>
<dbReference type="Pfam" id="PF19567">
    <property type="entry name" value="CpsB_CapC"/>
    <property type="match status" value="1"/>
</dbReference>
<reference evidence="6 7" key="1">
    <citation type="journal article" date="2016" name="Front. Microbiol.">
        <title>Comprehensive Phylogenetic Analysis of Bovine Non-aureus Staphylococci Species Based on Whole-Genome Sequencing.</title>
        <authorList>
            <person name="Naushad S."/>
            <person name="Barkema H.W."/>
            <person name="Luby C."/>
            <person name="Condas L.A."/>
            <person name="Nobrega D.B."/>
            <person name="Carson D.A."/>
            <person name="De Buck J."/>
        </authorList>
    </citation>
    <scope>NUCLEOTIDE SEQUENCE [LARGE SCALE GENOMIC DNA]</scope>
    <source>
        <strain evidence="6 7">SNUC 2204</strain>
    </source>
</reference>
<dbReference type="RefSeq" id="WP_107556773.1">
    <property type="nucleotide sequence ID" value="NZ_PZFK01000005.1"/>
</dbReference>
<dbReference type="EC" id="3.1.3.48" evidence="5"/>
<keyword evidence="3 5" id="KW-0904">Protein phosphatase</keyword>
<gene>
    <name evidence="6" type="ORF">BU072_03650</name>
</gene>
<comment type="caution">
    <text evidence="6">The sequence shown here is derived from an EMBL/GenBank/DDBJ whole genome shotgun (WGS) entry which is preliminary data.</text>
</comment>
<dbReference type="Proteomes" id="UP000241209">
    <property type="component" value="Unassembled WGS sequence"/>
</dbReference>
<dbReference type="SUPFAM" id="SSF89550">
    <property type="entry name" value="PHP domain-like"/>
    <property type="match status" value="1"/>
</dbReference>
<proteinExistence type="inferred from homology"/>
<evidence type="ECO:0000256" key="1">
    <source>
        <dbReference type="ARBA" id="ARBA00005750"/>
    </source>
</evidence>
<organism evidence="6 7">
    <name type="scientific">Mammaliicoccus vitulinus</name>
    <dbReference type="NCBI Taxonomy" id="71237"/>
    <lineage>
        <taxon>Bacteria</taxon>
        <taxon>Bacillati</taxon>
        <taxon>Bacillota</taxon>
        <taxon>Bacilli</taxon>
        <taxon>Bacillales</taxon>
        <taxon>Staphylococcaceae</taxon>
        <taxon>Mammaliicoccus</taxon>
    </lineage>
</organism>
<dbReference type="InterPro" id="IPR016195">
    <property type="entry name" value="Pol/histidinol_Pase-like"/>
</dbReference>
<dbReference type="EMBL" id="PZFK01000005">
    <property type="protein sequence ID" value="PTI30513.1"/>
    <property type="molecule type" value="Genomic_DNA"/>
</dbReference>
<evidence type="ECO:0000313" key="7">
    <source>
        <dbReference type="Proteomes" id="UP000241209"/>
    </source>
</evidence>
<dbReference type="PANTHER" id="PTHR39181:SF1">
    <property type="entry name" value="TYROSINE-PROTEIN PHOSPHATASE YWQE"/>
    <property type="match status" value="1"/>
</dbReference>
<evidence type="ECO:0000256" key="2">
    <source>
        <dbReference type="ARBA" id="ARBA00022801"/>
    </source>
</evidence>
<evidence type="ECO:0000313" key="6">
    <source>
        <dbReference type="EMBL" id="PTI30513.1"/>
    </source>
</evidence>
<sequence>MIDIHNHVLVGVDDGPQSLDETIALLKQARAQGIKGIVVTPHHLHPRYDNTFETVLKGIDELNNIEEIAQLNLQLYPGQEIRITDKIFEEIEQQRIYGINKSRYLLIELPSNEVPHYTKKLLYEIQTKGFIPIIAHPERNKAIAQNINLLYELINHGALSQLTSSSLTGELGKNIQKLSIQMLEHNLVHFVASDAHHSESRPFSLDALFSTPKLKNIESDISVLLDNNEAMIQDKNVVTGRPIEFKKNKFFGLF</sequence>
<dbReference type="STRING" id="1167632.GCA_000286335_00534"/>
<dbReference type="Gene3D" id="3.20.20.140">
    <property type="entry name" value="Metal-dependent hydrolases"/>
    <property type="match status" value="1"/>
</dbReference>
<evidence type="ECO:0000256" key="4">
    <source>
        <dbReference type="ARBA" id="ARBA00051722"/>
    </source>
</evidence>
<comment type="catalytic activity">
    <reaction evidence="4 5">
        <text>O-phospho-L-tyrosyl-[protein] + H2O = L-tyrosyl-[protein] + phosphate</text>
        <dbReference type="Rhea" id="RHEA:10684"/>
        <dbReference type="Rhea" id="RHEA-COMP:10136"/>
        <dbReference type="Rhea" id="RHEA-COMP:20101"/>
        <dbReference type="ChEBI" id="CHEBI:15377"/>
        <dbReference type="ChEBI" id="CHEBI:43474"/>
        <dbReference type="ChEBI" id="CHEBI:46858"/>
        <dbReference type="ChEBI" id="CHEBI:61978"/>
        <dbReference type="EC" id="3.1.3.48"/>
    </reaction>
</comment>
<keyword evidence="2 5" id="KW-0378">Hydrolase</keyword>
<dbReference type="InterPro" id="IPR016667">
    <property type="entry name" value="Caps_polysacc_synth_CpsB/CapC"/>
</dbReference>
<comment type="similarity">
    <text evidence="1 5">Belongs to the metallo-dependent hydrolases superfamily. CpsB/CapC family.</text>
</comment>